<sequence>MIRTYKFKLVPTIEQIQTIEWSLDMCRWLYNSMLEQRRFAYKRRGLSLSYHQQATELPSLKKELPAFKQIYSQVLQQVVKGLLVQKDGCTAGLHRIGSWG</sequence>
<dbReference type="Pfam" id="PF12323">
    <property type="entry name" value="HTH_OrfB_IS605"/>
    <property type="match status" value="1"/>
</dbReference>
<organism evidence="2 3">
    <name type="scientific">Desmospora profundinema</name>
    <dbReference type="NCBI Taxonomy" id="1571184"/>
    <lineage>
        <taxon>Bacteria</taxon>
        <taxon>Bacillati</taxon>
        <taxon>Bacillota</taxon>
        <taxon>Bacilli</taxon>
        <taxon>Bacillales</taxon>
        <taxon>Thermoactinomycetaceae</taxon>
        <taxon>Desmospora</taxon>
    </lineage>
</organism>
<evidence type="ECO:0000313" key="3">
    <source>
        <dbReference type="Proteomes" id="UP001185012"/>
    </source>
</evidence>
<protein>
    <submittedName>
        <fullName evidence="2">Transposase</fullName>
    </submittedName>
</protein>
<keyword evidence="3" id="KW-1185">Reference proteome</keyword>
<evidence type="ECO:0000313" key="2">
    <source>
        <dbReference type="EMBL" id="MDR6224588.1"/>
    </source>
</evidence>
<gene>
    <name evidence="2" type="ORF">JOE21_000576</name>
</gene>
<dbReference type="Proteomes" id="UP001185012">
    <property type="component" value="Unassembled WGS sequence"/>
</dbReference>
<comment type="caution">
    <text evidence="2">The sequence shown here is derived from an EMBL/GenBank/DDBJ whole genome shotgun (WGS) entry which is preliminary data.</text>
</comment>
<dbReference type="EMBL" id="JAVDQG010000001">
    <property type="protein sequence ID" value="MDR6224588.1"/>
    <property type="molecule type" value="Genomic_DNA"/>
</dbReference>
<evidence type="ECO:0000259" key="1">
    <source>
        <dbReference type="Pfam" id="PF12323"/>
    </source>
</evidence>
<proteinExistence type="predicted"/>
<dbReference type="RefSeq" id="WP_309862038.1">
    <property type="nucleotide sequence ID" value="NZ_JAVDQG010000001.1"/>
</dbReference>
<accession>A0ABU1IIJ3</accession>
<dbReference type="InterPro" id="IPR021027">
    <property type="entry name" value="Transposase_put_HTH"/>
</dbReference>
<reference evidence="2 3" key="1">
    <citation type="submission" date="2023-07" db="EMBL/GenBank/DDBJ databases">
        <title>Genomic Encyclopedia of Type Strains, Phase IV (KMG-IV): sequencing the most valuable type-strain genomes for metagenomic binning, comparative biology and taxonomic classification.</title>
        <authorList>
            <person name="Goeker M."/>
        </authorList>
    </citation>
    <scope>NUCLEOTIDE SEQUENCE [LARGE SCALE GENOMIC DNA]</scope>
    <source>
        <strain evidence="2 3">DSM 45903</strain>
    </source>
</reference>
<name>A0ABU1IIJ3_9BACL</name>
<feature type="domain" description="Transposase putative helix-turn-helix" evidence="1">
    <location>
        <begin position="1"/>
        <end position="45"/>
    </location>
</feature>